<evidence type="ECO:0000313" key="1">
    <source>
        <dbReference type="EMBL" id="CAF1503382.1"/>
    </source>
</evidence>
<accession>A0A815T9B4</accession>
<evidence type="ECO:0008006" key="5">
    <source>
        <dbReference type="Google" id="ProtNLM"/>
    </source>
</evidence>
<evidence type="ECO:0000313" key="4">
    <source>
        <dbReference type="Proteomes" id="UP000663870"/>
    </source>
</evidence>
<protein>
    <recommendedName>
        <fullName evidence="5">UBZ4-type domain-containing protein</fullName>
    </recommendedName>
</protein>
<keyword evidence="4" id="KW-1185">Reference proteome</keyword>
<proteinExistence type="predicted"/>
<evidence type="ECO:0000313" key="2">
    <source>
        <dbReference type="EMBL" id="CAF1656051.1"/>
    </source>
</evidence>
<gene>
    <name evidence="2" type="ORF">JXQ802_LOCUS55288</name>
    <name evidence="1" type="ORF">PYM288_LOCUS38767</name>
</gene>
<dbReference type="EMBL" id="CAJNOH010009773">
    <property type="protein sequence ID" value="CAF1503382.1"/>
    <property type="molecule type" value="Genomic_DNA"/>
</dbReference>
<organism evidence="1 3">
    <name type="scientific">Rotaria sordida</name>
    <dbReference type="NCBI Taxonomy" id="392033"/>
    <lineage>
        <taxon>Eukaryota</taxon>
        <taxon>Metazoa</taxon>
        <taxon>Spiralia</taxon>
        <taxon>Gnathifera</taxon>
        <taxon>Rotifera</taxon>
        <taxon>Eurotatoria</taxon>
        <taxon>Bdelloidea</taxon>
        <taxon>Philodinida</taxon>
        <taxon>Philodinidae</taxon>
        <taxon>Rotaria</taxon>
    </lineage>
</organism>
<dbReference type="Proteomes" id="UP000663870">
    <property type="component" value="Unassembled WGS sequence"/>
</dbReference>
<evidence type="ECO:0000313" key="3">
    <source>
        <dbReference type="Proteomes" id="UP000663854"/>
    </source>
</evidence>
<comment type="caution">
    <text evidence="1">The sequence shown here is derived from an EMBL/GenBank/DDBJ whole genome shotgun (WGS) entry which is preliminary data.</text>
</comment>
<dbReference type="EMBL" id="CAJNOL010011570">
    <property type="protein sequence ID" value="CAF1656051.1"/>
    <property type="molecule type" value="Genomic_DNA"/>
</dbReference>
<dbReference type="Proteomes" id="UP000663854">
    <property type="component" value="Unassembled WGS sequence"/>
</dbReference>
<dbReference type="AlphaFoldDB" id="A0A815T9B4"/>
<sequence>MNPITKVISPKKKVSIEINDDEDDDFITIRKRPKVIYQPKINSIVRKNDPIKECLESIIIQIENNDITCPICNQVLSNLSTIDQRQQHVNRCLEEPQIINVCHKDFTI</sequence>
<reference evidence="1" key="1">
    <citation type="submission" date="2021-02" db="EMBL/GenBank/DDBJ databases">
        <authorList>
            <person name="Nowell W R."/>
        </authorList>
    </citation>
    <scope>NUCLEOTIDE SEQUENCE</scope>
</reference>
<name>A0A815T9B4_9BILA</name>